<evidence type="ECO:0000259" key="1">
    <source>
        <dbReference type="SMART" id="SM00418"/>
    </source>
</evidence>
<evidence type="ECO:0000313" key="3">
    <source>
        <dbReference type="Proteomes" id="UP001501442"/>
    </source>
</evidence>
<proteinExistence type="predicted"/>
<dbReference type="Gene3D" id="1.10.10.10">
    <property type="entry name" value="Winged helix-like DNA-binding domain superfamily/Winged helix DNA-binding domain"/>
    <property type="match status" value="1"/>
</dbReference>
<gene>
    <name evidence="2" type="ORF">GCM10023196_015150</name>
</gene>
<comment type="caution">
    <text evidence="2">The sequence shown here is derived from an EMBL/GenBank/DDBJ whole genome shotgun (WGS) entry which is preliminary data.</text>
</comment>
<dbReference type="Pfam" id="PF13412">
    <property type="entry name" value="HTH_24"/>
    <property type="match status" value="1"/>
</dbReference>
<protein>
    <recommendedName>
        <fullName evidence="1">HTH arsR-type domain-containing protein</fullName>
    </recommendedName>
</protein>
<organism evidence="2 3">
    <name type="scientific">Actinoallomurus vinaceus</name>
    <dbReference type="NCBI Taxonomy" id="1080074"/>
    <lineage>
        <taxon>Bacteria</taxon>
        <taxon>Bacillati</taxon>
        <taxon>Actinomycetota</taxon>
        <taxon>Actinomycetes</taxon>
        <taxon>Streptosporangiales</taxon>
        <taxon>Thermomonosporaceae</taxon>
        <taxon>Actinoallomurus</taxon>
    </lineage>
</organism>
<dbReference type="Proteomes" id="UP001501442">
    <property type="component" value="Unassembled WGS sequence"/>
</dbReference>
<accession>A0ABP8U536</accession>
<feature type="domain" description="HTH arsR-type" evidence="1">
    <location>
        <begin position="6"/>
        <end position="83"/>
    </location>
</feature>
<dbReference type="SUPFAM" id="SSF46785">
    <property type="entry name" value="Winged helix' DNA-binding domain"/>
    <property type="match status" value="1"/>
</dbReference>
<sequence length="89" mass="9076">MTVRRAPLSALIGGDRAATLAIVAEAGSSTTIVAERVGISVPAASRHVGALRDAGLVTGVRRGPHVLHTVTPLGAELLSAGSEDRRRSD</sequence>
<dbReference type="InterPro" id="IPR001845">
    <property type="entry name" value="HTH_ArsR_DNA-bd_dom"/>
</dbReference>
<dbReference type="SMART" id="SM00418">
    <property type="entry name" value="HTH_ARSR"/>
    <property type="match status" value="1"/>
</dbReference>
<dbReference type="CDD" id="cd00090">
    <property type="entry name" value="HTH_ARSR"/>
    <property type="match status" value="1"/>
</dbReference>
<evidence type="ECO:0000313" key="2">
    <source>
        <dbReference type="EMBL" id="GAA4622540.1"/>
    </source>
</evidence>
<dbReference type="InterPro" id="IPR036388">
    <property type="entry name" value="WH-like_DNA-bd_sf"/>
</dbReference>
<dbReference type="InterPro" id="IPR011991">
    <property type="entry name" value="ArsR-like_HTH"/>
</dbReference>
<dbReference type="InterPro" id="IPR036390">
    <property type="entry name" value="WH_DNA-bd_sf"/>
</dbReference>
<reference evidence="3" key="1">
    <citation type="journal article" date="2019" name="Int. J. Syst. Evol. Microbiol.">
        <title>The Global Catalogue of Microorganisms (GCM) 10K type strain sequencing project: providing services to taxonomists for standard genome sequencing and annotation.</title>
        <authorList>
            <consortium name="The Broad Institute Genomics Platform"/>
            <consortium name="The Broad Institute Genome Sequencing Center for Infectious Disease"/>
            <person name="Wu L."/>
            <person name="Ma J."/>
        </authorList>
    </citation>
    <scope>NUCLEOTIDE SEQUENCE [LARGE SCALE GENOMIC DNA]</scope>
    <source>
        <strain evidence="3">JCM 17939</strain>
    </source>
</reference>
<dbReference type="EMBL" id="BAABHK010000002">
    <property type="protein sequence ID" value="GAA4622540.1"/>
    <property type="molecule type" value="Genomic_DNA"/>
</dbReference>
<dbReference type="RefSeq" id="WP_345429923.1">
    <property type="nucleotide sequence ID" value="NZ_BAABHK010000002.1"/>
</dbReference>
<keyword evidence="3" id="KW-1185">Reference proteome</keyword>
<name>A0ABP8U536_9ACTN</name>